<dbReference type="SUPFAM" id="SSF89095">
    <property type="entry name" value="GatB/YqeY motif"/>
    <property type="match status" value="1"/>
</dbReference>
<dbReference type="InterPro" id="IPR023168">
    <property type="entry name" value="GatB_Yqey_C_2"/>
</dbReference>
<dbReference type="Pfam" id="PF09424">
    <property type="entry name" value="YqeY"/>
    <property type="match status" value="1"/>
</dbReference>
<accession>E0NKU6</accession>
<proteinExistence type="predicted"/>
<protein>
    <submittedName>
        <fullName evidence="1">YqeY-like protein</fullName>
    </submittedName>
</protein>
<dbReference type="Proteomes" id="UP000003280">
    <property type="component" value="Unassembled WGS sequence"/>
</dbReference>
<evidence type="ECO:0000313" key="1">
    <source>
        <dbReference type="EMBL" id="EFM25572.1"/>
    </source>
</evidence>
<dbReference type="Gene3D" id="1.10.10.410">
    <property type="match status" value="1"/>
</dbReference>
<dbReference type="InterPro" id="IPR019004">
    <property type="entry name" value="YqeY/Aim41"/>
</dbReference>
<name>E0NKU6_9FIRM</name>
<dbReference type="Gene3D" id="1.10.1510.10">
    <property type="entry name" value="Uncharacterised protein YqeY/AIM41 PF09424, N-terminal domain"/>
    <property type="match status" value="1"/>
</dbReference>
<comment type="caution">
    <text evidence="1">The sequence shown here is derived from an EMBL/GenBank/DDBJ whole genome shotgun (WGS) entry which is preliminary data.</text>
</comment>
<dbReference type="STRING" id="862517.HMPREF9225_0785"/>
<dbReference type="InterPro" id="IPR042184">
    <property type="entry name" value="YqeY/Aim41_N"/>
</dbReference>
<gene>
    <name evidence="1" type="ORF">HMPREF9225_0785</name>
</gene>
<dbReference type="GO" id="GO:0016884">
    <property type="term" value="F:carbon-nitrogen ligase activity, with glutamine as amido-N-donor"/>
    <property type="evidence" value="ECO:0007669"/>
    <property type="project" value="InterPro"/>
</dbReference>
<keyword evidence="2" id="KW-1185">Reference proteome</keyword>
<evidence type="ECO:0000313" key="2">
    <source>
        <dbReference type="Proteomes" id="UP000003280"/>
    </source>
</evidence>
<sequence>MSIKEKLMQDLKAAMKSHDKIKKDTITMVRAAIKQIEVDKRVDLSDEEVIDIISKQYKERVSSIDEFKRGGRDDLVAQTEEEIKIILEYLPKQLTDEELEDIIKEAIEKLSITSKKQIGELMKEVMPKIKGKADGKKVNSIASKYLN</sequence>
<dbReference type="InterPro" id="IPR003789">
    <property type="entry name" value="Asn/Gln_tRNA_amidoTrase-B-like"/>
</dbReference>
<organism evidence="1 2">
    <name type="scientific">Peptoniphilus duerdenii ATCC BAA-1640</name>
    <dbReference type="NCBI Taxonomy" id="862517"/>
    <lineage>
        <taxon>Bacteria</taxon>
        <taxon>Bacillati</taxon>
        <taxon>Bacillota</taxon>
        <taxon>Tissierellia</taxon>
        <taxon>Tissierellales</taxon>
        <taxon>Peptoniphilaceae</taxon>
        <taxon>Peptoniphilus</taxon>
    </lineage>
</organism>
<dbReference type="eggNOG" id="COG1610">
    <property type="taxonomic scope" value="Bacteria"/>
</dbReference>
<dbReference type="PANTHER" id="PTHR28055">
    <property type="entry name" value="ALTERED INHERITANCE OF MITOCHONDRIA PROTEIN 41, MITOCHONDRIAL"/>
    <property type="match status" value="1"/>
</dbReference>
<dbReference type="RefSeq" id="WP_008901600.1">
    <property type="nucleotide sequence ID" value="NZ_GL397071.1"/>
</dbReference>
<dbReference type="PANTHER" id="PTHR28055:SF1">
    <property type="entry name" value="ALTERED INHERITANCE OF MITOCHONDRIA PROTEIN 41, MITOCHONDRIAL"/>
    <property type="match status" value="1"/>
</dbReference>
<dbReference type="HOGENOM" id="CLU_079430_2_1_9"/>
<reference evidence="1 2" key="1">
    <citation type="submission" date="2010-07" db="EMBL/GenBank/DDBJ databases">
        <authorList>
            <person name="Muzny D."/>
            <person name="Qin X."/>
            <person name="Deng J."/>
            <person name="Jiang H."/>
            <person name="Liu Y."/>
            <person name="Qu J."/>
            <person name="Song X.-Z."/>
            <person name="Zhang L."/>
            <person name="Thornton R."/>
            <person name="Coyle M."/>
            <person name="Francisco L."/>
            <person name="Jackson L."/>
            <person name="Javaid M."/>
            <person name="Korchina V."/>
            <person name="Kovar C."/>
            <person name="Mata R."/>
            <person name="Mathew T."/>
            <person name="Ngo R."/>
            <person name="Nguyen L."/>
            <person name="Nguyen N."/>
            <person name="Okwuonu G."/>
            <person name="Ongeri F."/>
            <person name="Pham C."/>
            <person name="Simmons D."/>
            <person name="Wilczek-Boney K."/>
            <person name="Hale W."/>
            <person name="Jakkamsetti A."/>
            <person name="Pham P."/>
            <person name="Ruth R."/>
            <person name="San Lucas F."/>
            <person name="Warren J."/>
            <person name="Zhang J."/>
            <person name="Zhao Z."/>
            <person name="Zhou C."/>
            <person name="Zhu D."/>
            <person name="Lee S."/>
            <person name="Bess C."/>
            <person name="Blankenburg K."/>
            <person name="Forbes L."/>
            <person name="Fu Q."/>
            <person name="Gubbala S."/>
            <person name="Hirani K."/>
            <person name="Jayaseelan J.C."/>
            <person name="Lara F."/>
            <person name="Munidasa M."/>
            <person name="Palculict T."/>
            <person name="Patil S."/>
            <person name="Pu L.-L."/>
            <person name="Saada N."/>
            <person name="Tang L."/>
            <person name="Weissenberger G."/>
            <person name="Zhu Y."/>
            <person name="Hemphill L."/>
            <person name="Shang Y."/>
            <person name="Youmans B."/>
            <person name="Ayvaz T."/>
            <person name="Ross M."/>
            <person name="Santibanez J."/>
            <person name="Aqrawi P."/>
            <person name="Gross S."/>
            <person name="Joshi V."/>
            <person name="Fowler G."/>
            <person name="Nazareth L."/>
            <person name="Reid J."/>
            <person name="Worley K."/>
            <person name="Petrosino J."/>
            <person name="Highlander S."/>
            <person name="Gibbs R."/>
        </authorList>
    </citation>
    <scope>NUCLEOTIDE SEQUENCE [LARGE SCALE GENOMIC DNA]</scope>
    <source>
        <strain evidence="1 2">ATCC BAA-1640</strain>
    </source>
</reference>
<dbReference type="OrthoDB" id="9794041at2"/>
<dbReference type="EMBL" id="AEEH01000031">
    <property type="protein sequence ID" value="EFM25572.1"/>
    <property type="molecule type" value="Genomic_DNA"/>
</dbReference>
<dbReference type="AlphaFoldDB" id="E0NKU6"/>